<evidence type="ECO:0000313" key="1">
    <source>
        <dbReference type="EMBL" id="AWK75048.1"/>
    </source>
</evidence>
<proteinExistence type="predicted"/>
<protein>
    <submittedName>
        <fullName evidence="1">Uncharacterized protein</fullName>
    </submittedName>
</protein>
<gene>
    <name evidence="1" type="ORF">CBI38_29340</name>
</gene>
<organism evidence="1 2">
    <name type="scientific">Rhodococcus oxybenzonivorans</name>
    <dbReference type="NCBI Taxonomy" id="1990687"/>
    <lineage>
        <taxon>Bacteria</taxon>
        <taxon>Bacillati</taxon>
        <taxon>Actinomycetota</taxon>
        <taxon>Actinomycetes</taxon>
        <taxon>Mycobacteriales</taxon>
        <taxon>Nocardiaceae</taxon>
        <taxon>Rhodococcus</taxon>
    </lineage>
</organism>
<sequence length="116" mass="13132">MPMPSWLDQPANSQYKRQLRALGAATPHWWPGEMIVDVVGGDLECGAVISHLPVSGHTYLARLPRDQDPPEGVAATLAEIQRGHYQHEWSDGEWRWMLLTREALTAEDLERIKSSF</sequence>
<reference evidence="1 2" key="1">
    <citation type="submission" date="2017-05" db="EMBL/GenBank/DDBJ databases">
        <title>Isolation of Rhodococcus sp. S2-17 biodegrading of BP-3.</title>
        <authorList>
            <person name="Lee Y."/>
            <person name="Kim K.H."/>
            <person name="Chun B.H."/>
            <person name="Jung H.S."/>
            <person name="Jeon C.O."/>
        </authorList>
    </citation>
    <scope>NUCLEOTIDE SEQUENCE [LARGE SCALE GENOMIC DNA]</scope>
    <source>
        <strain evidence="1 2">S2-17</strain>
    </source>
</reference>
<keyword evidence="2" id="KW-1185">Reference proteome</keyword>
<dbReference type="AlphaFoldDB" id="A0A2S2C2P4"/>
<name>A0A2S2C2P4_9NOCA</name>
<dbReference type="OrthoDB" id="5184890at2"/>
<dbReference type="Proteomes" id="UP000245711">
    <property type="component" value="Chromosome"/>
</dbReference>
<dbReference type="KEGG" id="roz:CBI38_29340"/>
<evidence type="ECO:0000313" key="2">
    <source>
        <dbReference type="Proteomes" id="UP000245711"/>
    </source>
</evidence>
<dbReference type="RefSeq" id="WP_109334536.1">
    <property type="nucleotide sequence ID" value="NZ_CP021354.1"/>
</dbReference>
<accession>A0A2S2C2P4</accession>
<dbReference type="EMBL" id="CP021354">
    <property type="protein sequence ID" value="AWK75048.1"/>
    <property type="molecule type" value="Genomic_DNA"/>
</dbReference>